<gene>
    <name evidence="3" type="primary">cyaA_4</name>
    <name evidence="3" type="ORF">TRM7557_02365</name>
</gene>
<dbReference type="Gene3D" id="3.30.70.1230">
    <property type="entry name" value="Nucleotide cyclase"/>
    <property type="match status" value="1"/>
</dbReference>
<dbReference type="AlphaFoldDB" id="A0A0P1GD86"/>
<evidence type="ECO:0000313" key="4">
    <source>
        <dbReference type="Proteomes" id="UP000052022"/>
    </source>
</evidence>
<feature type="transmembrane region" description="Helical" evidence="1">
    <location>
        <begin position="100"/>
        <end position="119"/>
    </location>
</feature>
<evidence type="ECO:0000259" key="2">
    <source>
        <dbReference type="PROSITE" id="PS50125"/>
    </source>
</evidence>
<dbReference type="GO" id="GO:0004016">
    <property type="term" value="F:adenylate cyclase activity"/>
    <property type="evidence" value="ECO:0007669"/>
    <property type="project" value="UniProtKB-EC"/>
</dbReference>
<reference evidence="3 4" key="1">
    <citation type="submission" date="2015-09" db="EMBL/GenBank/DDBJ databases">
        <authorList>
            <consortium name="Swine Surveillance"/>
        </authorList>
    </citation>
    <scope>NUCLEOTIDE SEQUENCE [LARGE SCALE GENOMIC DNA]</scope>
    <source>
        <strain evidence="3 4">CECT 7557</strain>
    </source>
</reference>
<keyword evidence="1" id="KW-1133">Transmembrane helix</keyword>
<organism evidence="3 4">
    <name type="scientific">Tritonibacter multivorans</name>
    <dbReference type="NCBI Taxonomy" id="928856"/>
    <lineage>
        <taxon>Bacteria</taxon>
        <taxon>Pseudomonadati</taxon>
        <taxon>Pseudomonadota</taxon>
        <taxon>Alphaproteobacteria</taxon>
        <taxon>Rhodobacterales</taxon>
        <taxon>Paracoccaceae</taxon>
        <taxon>Tritonibacter</taxon>
    </lineage>
</organism>
<feature type="transmembrane region" description="Helical" evidence="1">
    <location>
        <begin position="157"/>
        <end position="176"/>
    </location>
</feature>
<dbReference type="STRING" id="928856.SAMN04488049_101353"/>
<dbReference type="SUPFAM" id="SSF55073">
    <property type="entry name" value="Nucleotide cyclase"/>
    <property type="match status" value="1"/>
</dbReference>
<dbReference type="InterPro" id="IPR001054">
    <property type="entry name" value="A/G_cyclase"/>
</dbReference>
<dbReference type="InterPro" id="IPR029787">
    <property type="entry name" value="Nucleotide_cyclase"/>
</dbReference>
<protein>
    <submittedName>
        <fullName evidence="3">Adenylate cyclase 1</fullName>
        <ecNumber evidence="3">4.6.1.1</ecNumber>
    </submittedName>
</protein>
<accession>A0A0P1GD86</accession>
<feature type="transmembrane region" description="Helical" evidence="1">
    <location>
        <begin position="131"/>
        <end position="150"/>
    </location>
</feature>
<dbReference type="EMBL" id="CYSD01000037">
    <property type="protein sequence ID" value="CUH79378.1"/>
    <property type="molecule type" value="Genomic_DNA"/>
</dbReference>
<feature type="domain" description="Guanylate cyclase" evidence="2">
    <location>
        <begin position="279"/>
        <end position="410"/>
    </location>
</feature>
<keyword evidence="4" id="KW-1185">Reference proteome</keyword>
<dbReference type="PANTHER" id="PTHR43081:SF1">
    <property type="entry name" value="ADENYLATE CYCLASE, TERMINAL-DIFFERENTIATION SPECIFIC"/>
    <property type="match status" value="1"/>
</dbReference>
<keyword evidence="1" id="KW-0812">Transmembrane</keyword>
<dbReference type="RefSeq" id="WP_058290404.1">
    <property type="nucleotide sequence ID" value="NZ_CYSD01000037.1"/>
</dbReference>
<proteinExistence type="predicted"/>
<name>A0A0P1GD86_9RHOB</name>
<keyword evidence="3" id="KW-0456">Lyase</keyword>
<dbReference type="Pfam" id="PF00211">
    <property type="entry name" value="Guanylate_cyc"/>
    <property type="match status" value="1"/>
</dbReference>
<sequence length="463" mass="51494">MADATDVTTAAELRAPNDGPVRTREEFEDRQYILTALEEHKRRGVELAVWTRWIMLPIVAVFLIAVHPVWSQLYYVAMLGLLCLNGWLMRRVARVERSRAELSLILFDLLLMTFGMVVPNPFDPQPIPVPMLYHYGNFVYFFMILSAGTLAYSWRTVIAIGVWTAVIWLGASYGVARFAPADADMSAALAAIVGPDSHMWELMDPFHVNFQLRIQEAMVFLLVAGTLALSAKRFNELLLTAAGSERERANLSRYFSPNVVEQLSQNDEPLKQVRGAKVAVMFVDIMGFTPLTQDQDPHEVIDLLRGFHGRMEAEVFRHNGTLDKYLGDGLMATFGTPQPGEQDATHALACALSMQAALEGWNRDRRRKGLPTLRVGIGLHYGDVVLGDIGANRLEYAVVGAAVNVASRLEKLTRTLEGDIVLSDGLRGQLLQEGADNDLLQGFGCHEGQIIRGLSEPMTVWAR</sequence>
<dbReference type="OrthoDB" id="341967at2"/>
<evidence type="ECO:0000256" key="1">
    <source>
        <dbReference type="SAM" id="Phobius"/>
    </source>
</evidence>
<keyword evidence="1" id="KW-0472">Membrane</keyword>
<dbReference type="InterPro" id="IPR050697">
    <property type="entry name" value="Adenylyl/Guanylyl_Cyclase_3/4"/>
</dbReference>
<feature type="transmembrane region" description="Helical" evidence="1">
    <location>
        <begin position="72"/>
        <end position="88"/>
    </location>
</feature>
<dbReference type="SMART" id="SM00044">
    <property type="entry name" value="CYCc"/>
    <property type="match status" value="1"/>
</dbReference>
<dbReference type="CDD" id="cd07302">
    <property type="entry name" value="CHD"/>
    <property type="match status" value="1"/>
</dbReference>
<dbReference type="PANTHER" id="PTHR43081">
    <property type="entry name" value="ADENYLATE CYCLASE, TERMINAL-DIFFERENTIATION SPECIFIC-RELATED"/>
    <property type="match status" value="1"/>
</dbReference>
<dbReference type="Proteomes" id="UP000052022">
    <property type="component" value="Unassembled WGS sequence"/>
</dbReference>
<dbReference type="GO" id="GO:0035556">
    <property type="term" value="P:intracellular signal transduction"/>
    <property type="evidence" value="ECO:0007669"/>
    <property type="project" value="InterPro"/>
</dbReference>
<dbReference type="PROSITE" id="PS50125">
    <property type="entry name" value="GUANYLATE_CYCLASE_2"/>
    <property type="match status" value="1"/>
</dbReference>
<feature type="transmembrane region" description="Helical" evidence="1">
    <location>
        <begin position="47"/>
        <end position="66"/>
    </location>
</feature>
<dbReference type="EC" id="4.6.1.1" evidence="3"/>
<dbReference type="GO" id="GO:0009190">
    <property type="term" value="P:cyclic nucleotide biosynthetic process"/>
    <property type="evidence" value="ECO:0007669"/>
    <property type="project" value="InterPro"/>
</dbReference>
<evidence type="ECO:0000313" key="3">
    <source>
        <dbReference type="EMBL" id="CUH79378.1"/>
    </source>
</evidence>